<dbReference type="Proteomes" id="UP000824533">
    <property type="component" value="Linkage Group LG22"/>
</dbReference>
<gene>
    <name evidence="1" type="ORF">K1T71_012350</name>
</gene>
<keyword evidence="2" id="KW-1185">Reference proteome</keyword>
<comment type="caution">
    <text evidence="1">The sequence shown here is derived from an EMBL/GenBank/DDBJ whole genome shotgun (WGS) entry which is preliminary data.</text>
</comment>
<evidence type="ECO:0000313" key="2">
    <source>
        <dbReference type="Proteomes" id="UP000824533"/>
    </source>
</evidence>
<proteinExistence type="predicted"/>
<reference evidence="1 2" key="1">
    <citation type="journal article" date="2021" name="Front. Genet.">
        <title>Chromosome-Level Genome Assembly Reveals Significant Gene Expansion in the Toll and IMD Signaling Pathways of Dendrolimus kikuchii.</title>
        <authorList>
            <person name="Zhou J."/>
            <person name="Wu P."/>
            <person name="Xiong Z."/>
            <person name="Liu N."/>
            <person name="Zhao N."/>
            <person name="Ji M."/>
            <person name="Qiu Y."/>
            <person name="Yang B."/>
        </authorList>
    </citation>
    <scope>NUCLEOTIDE SEQUENCE [LARGE SCALE GENOMIC DNA]</scope>
    <source>
        <strain evidence="1">Ann1</strain>
    </source>
</reference>
<dbReference type="EMBL" id="CM034408">
    <property type="protein sequence ID" value="KAJ0172377.1"/>
    <property type="molecule type" value="Genomic_DNA"/>
</dbReference>
<organism evidence="1 2">
    <name type="scientific">Dendrolimus kikuchii</name>
    <dbReference type="NCBI Taxonomy" id="765133"/>
    <lineage>
        <taxon>Eukaryota</taxon>
        <taxon>Metazoa</taxon>
        <taxon>Ecdysozoa</taxon>
        <taxon>Arthropoda</taxon>
        <taxon>Hexapoda</taxon>
        <taxon>Insecta</taxon>
        <taxon>Pterygota</taxon>
        <taxon>Neoptera</taxon>
        <taxon>Endopterygota</taxon>
        <taxon>Lepidoptera</taxon>
        <taxon>Glossata</taxon>
        <taxon>Ditrysia</taxon>
        <taxon>Bombycoidea</taxon>
        <taxon>Lasiocampidae</taxon>
        <taxon>Dendrolimus</taxon>
    </lineage>
</organism>
<name>A0ACC1CLN2_9NEOP</name>
<evidence type="ECO:0000313" key="1">
    <source>
        <dbReference type="EMBL" id="KAJ0172377.1"/>
    </source>
</evidence>
<sequence length="618" mass="70019">MKFKFCSDGDCPLWALAALHALGSLPTQIFRQLLQCVVEENSDDDILQILKDTSLSSRDECARAAAVVRWVLRQAWSCGCPGPQLAKDLLVLGVPRAHANALAEMADERRENYEEHVKSNGFMINKLTDVAITNGPEETVDTLKLTLNVEDGFTGQQNAKELLIDKNQATALLAELKIAYKKMEEVENEFRQEYNTGTMNIQCPICNDLISEADNIYVTKCGHLFHYICLCQWIERSKSCPQCRHKVTDKCMFRLYPTISSENAGDSAETLLSKLDDANLKLRQQGVKTKETEDKLEKITEELKKNETLIKSYETKLVNRESVIGGLKKQVEYLQVQNNETETLKAENECLNKNIQMLNGLQKVLNATSDEVEQMLRGYTDVRTVATFATALKRALTESESKKIELRNRLQGIKEELGVYRKKYAELVISSTKYRDSLIYVLRKYEALQKSQNPQQKKDNVICIDSDEEINVPNTIDLSKYKFNDSKNNNVDAMVNSIENSDSPYLSLKQSSLALTALQRKQKPDLDKIKPSERMIIPNSIFKKKEPLQVATSETLKMSQPGTSYDGLGGHSKLDTFPERTETPLNSRIPKVTGKHKLKRPNTSRSQDIGEMIKKNKK</sequence>
<accession>A0ACC1CLN2</accession>
<protein>
    <submittedName>
        <fullName evidence="1">Uncharacterized protein</fullName>
    </submittedName>
</protein>